<organism evidence="11 12">
    <name type="scientific">Hemibagrus wyckioides</name>
    <dbReference type="NCBI Taxonomy" id="337641"/>
    <lineage>
        <taxon>Eukaryota</taxon>
        <taxon>Metazoa</taxon>
        <taxon>Chordata</taxon>
        <taxon>Craniata</taxon>
        <taxon>Vertebrata</taxon>
        <taxon>Euteleostomi</taxon>
        <taxon>Actinopterygii</taxon>
        <taxon>Neopterygii</taxon>
        <taxon>Teleostei</taxon>
        <taxon>Ostariophysi</taxon>
        <taxon>Siluriformes</taxon>
        <taxon>Bagridae</taxon>
        <taxon>Hemibagrus</taxon>
    </lineage>
</organism>
<dbReference type="EMBL" id="JAHKSW010000028">
    <property type="protein sequence ID" value="KAG7314346.1"/>
    <property type="molecule type" value="Genomic_DNA"/>
</dbReference>
<comment type="subcellular location">
    <subcellularLocation>
        <location evidence="2">Cytoplasm</location>
    </subcellularLocation>
    <subcellularLocation>
        <location evidence="1">Endomembrane system</location>
        <topology evidence="1">Peripheral membrane protein</topology>
    </subcellularLocation>
</comment>
<dbReference type="PROSITE" id="PS51339">
    <property type="entry name" value="PPASE_MYOTUBULARIN"/>
    <property type="match status" value="1"/>
</dbReference>
<dbReference type="Pfam" id="PF06602">
    <property type="entry name" value="Myotub-related"/>
    <property type="match status" value="1"/>
</dbReference>
<dbReference type="AlphaFoldDB" id="A0A9D3S7Q7"/>
<reference evidence="11 12" key="1">
    <citation type="submission" date="2021-06" db="EMBL/GenBank/DDBJ databases">
        <title>Chromosome-level genome assembly of the red-tail catfish (Hemibagrus wyckioides).</title>
        <authorList>
            <person name="Shao F."/>
        </authorList>
    </citation>
    <scope>NUCLEOTIDE SEQUENCE [LARGE SCALE GENOMIC DNA]</scope>
    <source>
        <strain evidence="11">EC202008001</strain>
        <tissue evidence="11">Blood</tissue>
    </source>
</reference>
<evidence type="ECO:0000256" key="1">
    <source>
        <dbReference type="ARBA" id="ARBA00004184"/>
    </source>
</evidence>
<feature type="domain" description="Myotubularin phosphatase" evidence="10">
    <location>
        <begin position="126"/>
        <end position="500"/>
    </location>
</feature>
<dbReference type="InterPro" id="IPR029021">
    <property type="entry name" value="Prot-tyrosine_phosphatase-like"/>
</dbReference>
<evidence type="ECO:0000256" key="6">
    <source>
        <dbReference type="ARBA" id="ARBA00023098"/>
    </source>
</evidence>
<dbReference type="SMART" id="SM00404">
    <property type="entry name" value="PTPc_motif"/>
    <property type="match status" value="1"/>
</dbReference>
<dbReference type="GO" id="GO:0005737">
    <property type="term" value="C:cytoplasm"/>
    <property type="evidence" value="ECO:0007669"/>
    <property type="project" value="UniProtKB-SubCell"/>
</dbReference>
<evidence type="ECO:0000256" key="8">
    <source>
        <dbReference type="PIRSR" id="PIRSR630564-2"/>
    </source>
</evidence>
<dbReference type="SUPFAM" id="SSF50729">
    <property type="entry name" value="PH domain-like"/>
    <property type="match status" value="1"/>
</dbReference>
<dbReference type="InterPro" id="IPR003595">
    <property type="entry name" value="Tyr_Pase_cat"/>
</dbReference>
<dbReference type="PANTHER" id="PTHR10807:SF36">
    <property type="entry name" value="MYOTUBULARIN-RELATED PROTEIN 8"/>
    <property type="match status" value="1"/>
</dbReference>
<name>A0A9D3S7Q7_9TELE</name>
<dbReference type="InterPro" id="IPR016130">
    <property type="entry name" value="Tyr_Pase_AS"/>
</dbReference>
<dbReference type="GO" id="GO:0004438">
    <property type="term" value="F:phosphatidylinositol-3-phosphate phosphatase activity"/>
    <property type="evidence" value="ECO:0007669"/>
    <property type="project" value="TreeGrafter"/>
</dbReference>
<dbReference type="PANTHER" id="PTHR10807">
    <property type="entry name" value="MYOTUBULARIN-RELATED"/>
    <property type="match status" value="1"/>
</dbReference>
<dbReference type="FunFam" id="2.30.29.30:FF:000135">
    <property type="entry name" value="Myotubularin related protein 6"/>
    <property type="match status" value="1"/>
</dbReference>
<evidence type="ECO:0000313" key="11">
    <source>
        <dbReference type="EMBL" id="KAG7314346.1"/>
    </source>
</evidence>
<evidence type="ECO:0000256" key="3">
    <source>
        <dbReference type="ARBA" id="ARBA00007471"/>
    </source>
</evidence>
<evidence type="ECO:0000256" key="7">
    <source>
        <dbReference type="PIRSR" id="PIRSR630564-1"/>
    </source>
</evidence>
<dbReference type="Gene3D" id="2.30.29.30">
    <property type="entry name" value="Pleckstrin-homology domain (PH domain)/Phosphotyrosine-binding domain (PTB)"/>
    <property type="match status" value="1"/>
</dbReference>
<dbReference type="InterPro" id="IPR000387">
    <property type="entry name" value="Tyr_Pase_dom"/>
</dbReference>
<gene>
    <name evidence="11" type="ORF">KOW79_021649</name>
</gene>
<protein>
    <recommendedName>
        <fullName evidence="13">Phosphatidylinositol-3-phosphate phosphatase</fullName>
    </recommendedName>
</protein>
<evidence type="ECO:0000313" key="12">
    <source>
        <dbReference type="Proteomes" id="UP000824219"/>
    </source>
</evidence>
<dbReference type="InterPro" id="IPR030564">
    <property type="entry name" value="Myotubularin"/>
</dbReference>
<accession>A0A9D3S7Q7</accession>
<sequence>MEHILTPKVDYVKLLDRYAAKKPAIGTLYLTATHLIFVEQSSNTRKELWVLHHHISSIEKHPTSASGCPLLILCKTFQRLHLLLPREKEAQDVHQSLLRLSQTVKEEELYAFLYNPQQGAEERRRGWDLISMTADFSRMGLPNEFWEISDLNSSYELCSTYPAVLGIPKCASVATVTGSSKFRSRGRLPALSYYHKDTKAAICRCSQPLSGLSSRCIEDEQMLQAICEANPNCPFIYVVDTRPKLNAMANRAAGKGYENEDNYTNIRFHFQGIENIHVMRSSLQKLLELCAQKTVSMSDFLTGLENSGWLRHIKAIMDAGVFLSKAVVDEGSSVLVHCSDGWDRTAQVCSLASILIDPYYRTIKGLMVLIEKEWIAFGHKFNQRCGHVEGDPKEVSPVFTQFVECVWQLMEQFPCAFQFNERFLLSIHEHVYSCHYGNFICNNQREREQLRLRARTFSVWPYLLEHQDEFRNPLYKRTTHNGLLRPNTLPLHFKFWCGMYNRYDKGIHPRQSILDTLLSLTVRQTFEERTMTELQRQLAIADGVLSASDGPIGMPPEQNGHAEATPTPPFVQTNGDCTTSSNVCAGAEAESEREKNESEPEVVVKDKAVSMATQISEEELDLLVALHLPGCNAFLPEVTRHQSVQTLKLFFLLHRLLLIDSTKAGIKYNTM</sequence>
<dbReference type="SUPFAM" id="SSF52799">
    <property type="entry name" value="(Phosphotyrosine protein) phosphatases II"/>
    <property type="match status" value="1"/>
</dbReference>
<evidence type="ECO:0000256" key="2">
    <source>
        <dbReference type="ARBA" id="ARBA00004496"/>
    </source>
</evidence>
<dbReference type="CDD" id="cd14532">
    <property type="entry name" value="PTP-MTMR6-like"/>
    <property type="match status" value="1"/>
</dbReference>
<keyword evidence="5" id="KW-0378">Hydrolase</keyword>
<proteinExistence type="inferred from homology"/>
<feature type="domain" description="Tyrosine specific protein phosphatases" evidence="9">
    <location>
        <begin position="307"/>
        <end position="351"/>
    </location>
</feature>
<feature type="binding site" evidence="8">
    <location>
        <begin position="275"/>
        <end position="276"/>
    </location>
    <ligand>
        <name>substrate</name>
    </ligand>
</feature>
<dbReference type="PROSITE" id="PS00383">
    <property type="entry name" value="TYR_PHOSPHATASE_1"/>
    <property type="match status" value="1"/>
</dbReference>
<dbReference type="Pfam" id="PF21098">
    <property type="entry name" value="PH-GRAM_MTMR6-like"/>
    <property type="match status" value="1"/>
</dbReference>
<evidence type="ECO:0008006" key="13">
    <source>
        <dbReference type="Google" id="ProtNLM"/>
    </source>
</evidence>
<comment type="caution">
    <text evidence="11">The sequence shown here is derived from an EMBL/GenBank/DDBJ whole genome shotgun (WGS) entry which is preliminary data.</text>
</comment>
<dbReference type="InterPro" id="IPR010569">
    <property type="entry name" value="Myotubularin-like_Pase_dom"/>
</dbReference>
<evidence type="ECO:0000256" key="5">
    <source>
        <dbReference type="ARBA" id="ARBA00022801"/>
    </source>
</evidence>
<keyword evidence="6" id="KW-0443">Lipid metabolism</keyword>
<dbReference type="InterPro" id="IPR048994">
    <property type="entry name" value="PH-GRAM_MTMR6-9"/>
</dbReference>
<evidence type="ECO:0000259" key="10">
    <source>
        <dbReference type="PROSITE" id="PS51339"/>
    </source>
</evidence>
<dbReference type="GO" id="GO:0106018">
    <property type="term" value="F:phosphatidylinositol-3,5-bisphosphate phosphatase activity"/>
    <property type="evidence" value="ECO:0007669"/>
    <property type="project" value="TreeGrafter"/>
</dbReference>
<dbReference type="InterPro" id="IPR011993">
    <property type="entry name" value="PH-like_dom_sf"/>
</dbReference>
<feature type="active site" description="Phosphocysteine intermediate" evidence="7">
    <location>
        <position position="338"/>
    </location>
</feature>
<dbReference type="GO" id="GO:0005635">
    <property type="term" value="C:nuclear envelope"/>
    <property type="evidence" value="ECO:0007669"/>
    <property type="project" value="TreeGrafter"/>
</dbReference>
<evidence type="ECO:0000259" key="9">
    <source>
        <dbReference type="PROSITE" id="PS50056"/>
    </source>
</evidence>
<feature type="binding site" evidence="8">
    <location>
        <begin position="338"/>
        <end position="344"/>
    </location>
    <ligand>
        <name>substrate</name>
    </ligand>
</feature>
<dbReference type="GO" id="GO:0046856">
    <property type="term" value="P:phosphatidylinositol dephosphorylation"/>
    <property type="evidence" value="ECO:0007669"/>
    <property type="project" value="TreeGrafter"/>
</dbReference>
<keyword evidence="4" id="KW-0963">Cytoplasm</keyword>
<dbReference type="Proteomes" id="UP000824219">
    <property type="component" value="Linkage Group LG28"/>
</dbReference>
<keyword evidence="12" id="KW-1185">Reference proteome</keyword>
<evidence type="ECO:0000256" key="4">
    <source>
        <dbReference type="ARBA" id="ARBA00022490"/>
    </source>
</evidence>
<dbReference type="PROSITE" id="PS50056">
    <property type="entry name" value="TYR_PHOSPHATASE_2"/>
    <property type="match status" value="1"/>
</dbReference>
<comment type="similarity">
    <text evidence="3">Belongs to the protein-tyrosine phosphatase family. Non-receptor class myotubularin subfamily.</text>
</comment>
<dbReference type="OrthoDB" id="271628at2759"/>